<evidence type="ECO:0000259" key="3">
    <source>
        <dbReference type="Pfam" id="PF01145"/>
    </source>
</evidence>
<accession>A0A1I3TBM1</accession>
<dbReference type="RefSeq" id="WP_090680047.1">
    <property type="nucleotide sequence ID" value="NZ_FORU01000013.1"/>
</dbReference>
<evidence type="ECO:0000313" key="4">
    <source>
        <dbReference type="EMBL" id="SFJ68355.1"/>
    </source>
</evidence>
<feature type="domain" description="Band 7" evidence="3">
    <location>
        <begin position="33"/>
        <end position="217"/>
    </location>
</feature>
<dbReference type="InterPro" id="IPR000163">
    <property type="entry name" value="Prohibitin"/>
</dbReference>
<dbReference type="Pfam" id="PF01145">
    <property type="entry name" value="Band_7"/>
    <property type="match status" value="1"/>
</dbReference>
<keyword evidence="4" id="KW-0645">Protease</keyword>
<dbReference type="STRING" id="1150112.SAMN04487893_1137"/>
<gene>
    <name evidence="4" type="ORF">SAMN04487893_1137</name>
</gene>
<dbReference type="CDD" id="cd03401">
    <property type="entry name" value="SPFH_prohibitin"/>
    <property type="match status" value="1"/>
</dbReference>
<sequence length="269" mass="30342">MSQKIGTTKGLRILSGVLLFIALTVCAASCTERIDAGYEGILVKLYGSDKGVQDVSLVTGRVWYNPFIESVYEFPTYVQTIDYGAFTVNARDGSVFTVDPTLSFKVKDGNSPMIFKKYRKDIREITETTLYNYIKDAFRIEFNKYTTDSIISNREKFENSIQLNMGNLLNKEGFQLEQMTSGIKYPETITQAINEKNAAVQQAMRVENELKIAEAQARKLIVQAEAEAKANELRKSSLNPLLIQQQFIEKWDGKTAIYGNAPAFFKSVN</sequence>
<keyword evidence="5" id="KW-1185">Reference proteome</keyword>
<dbReference type="GO" id="GO:0008233">
    <property type="term" value="F:peptidase activity"/>
    <property type="evidence" value="ECO:0007669"/>
    <property type="project" value="UniProtKB-KW"/>
</dbReference>
<comment type="subcellular location">
    <subcellularLocation>
        <location evidence="1">Membrane</location>
        <topology evidence="1">Single-pass membrane protein</topology>
    </subcellularLocation>
</comment>
<evidence type="ECO:0000256" key="1">
    <source>
        <dbReference type="ARBA" id="ARBA00004167"/>
    </source>
</evidence>
<dbReference type="InterPro" id="IPR036013">
    <property type="entry name" value="Band_7/SPFH_dom_sf"/>
</dbReference>
<name>A0A1I3TBM1_9FLAO</name>
<evidence type="ECO:0000256" key="2">
    <source>
        <dbReference type="SAM" id="Coils"/>
    </source>
</evidence>
<dbReference type="OrthoDB" id="9792660at2"/>
<keyword evidence="4" id="KW-0378">Hydrolase</keyword>
<dbReference type="Gene3D" id="3.30.479.30">
    <property type="entry name" value="Band 7 domain"/>
    <property type="match status" value="1"/>
</dbReference>
<dbReference type="PANTHER" id="PTHR42911">
    <property type="entry name" value="MODULATOR OF FTSH PROTEASE HFLC"/>
    <property type="match status" value="1"/>
</dbReference>
<feature type="coiled-coil region" evidence="2">
    <location>
        <begin position="189"/>
        <end position="223"/>
    </location>
</feature>
<proteinExistence type="predicted"/>
<organism evidence="4 5">
    <name type="scientific">Myroides guanonis</name>
    <dbReference type="NCBI Taxonomy" id="1150112"/>
    <lineage>
        <taxon>Bacteria</taxon>
        <taxon>Pseudomonadati</taxon>
        <taxon>Bacteroidota</taxon>
        <taxon>Flavobacteriia</taxon>
        <taxon>Flavobacteriales</taxon>
        <taxon>Flavobacteriaceae</taxon>
        <taxon>Myroides</taxon>
    </lineage>
</organism>
<dbReference type="SUPFAM" id="SSF117892">
    <property type="entry name" value="Band 7/SPFH domain"/>
    <property type="match status" value="1"/>
</dbReference>
<evidence type="ECO:0000313" key="5">
    <source>
        <dbReference type="Proteomes" id="UP000243887"/>
    </source>
</evidence>
<dbReference type="GO" id="GO:0016020">
    <property type="term" value="C:membrane"/>
    <property type="evidence" value="ECO:0007669"/>
    <property type="project" value="UniProtKB-SubCell"/>
</dbReference>
<dbReference type="EMBL" id="FORU01000013">
    <property type="protein sequence ID" value="SFJ68355.1"/>
    <property type="molecule type" value="Genomic_DNA"/>
</dbReference>
<dbReference type="GO" id="GO:0006508">
    <property type="term" value="P:proteolysis"/>
    <property type="evidence" value="ECO:0007669"/>
    <property type="project" value="UniProtKB-KW"/>
</dbReference>
<dbReference type="InterPro" id="IPR001107">
    <property type="entry name" value="Band_7"/>
</dbReference>
<protein>
    <submittedName>
        <fullName evidence="4">Regulator of protease activity HflC, stomatin/prohibitin superfamily</fullName>
    </submittedName>
</protein>
<reference evidence="5" key="1">
    <citation type="submission" date="2016-10" db="EMBL/GenBank/DDBJ databases">
        <authorList>
            <person name="Varghese N."/>
            <person name="Submissions S."/>
        </authorList>
    </citation>
    <scope>NUCLEOTIDE SEQUENCE [LARGE SCALE GENOMIC DNA]</scope>
    <source>
        <strain evidence="5">DSM 26542</strain>
    </source>
</reference>
<keyword evidence="2" id="KW-0175">Coiled coil</keyword>
<dbReference type="AlphaFoldDB" id="A0A1I3TBM1"/>
<dbReference type="PANTHER" id="PTHR42911:SF1">
    <property type="entry name" value="MODULATOR OF FTSH PROTEASE HFLC"/>
    <property type="match status" value="1"/>
</dbReference>
<dbReference type="Proteomes" id="UP000243887">
    <property type="component" value="Unassembled WGS sequence"/>
</dbReference>